<dbReference type="Pfam" id="PF19305">
    <property type="entry name" value="MmgE_PrpD_C"/>
    <property type="match status" value="1"/>
</dbReference>
<proteinExistence type="inferred from homology"/>
<dbReference type="InterPro" id="IPR036148">
    <property type="entry name" value="MmgE/PrpD_sf"/>
</dbReference>
<dbReference type="InterPro" id="IPR042188">
    <property type="entry name" value="MmgE/PrpD_sf_2"/>
</dbReference>
<dbReference type="EMBL" id="CP011974">
    <property type="protein sequence ID" value="AKO92288.1"/>
    <property type="molecule type" value="Genomic_DNA"/>
</dbReference>
<evidence type="ECO:0000313" key="3">
    <source>
        <dbReference type="Proteomes" id="UP000036202"/>
    </source>
</evidence>
<gene>
    <name evidence="2" type="ORF">BEH_09400</name>
</gene>
<evidence type="ECO:0000313" key="2">
    <source>
        <dbReference type="EMBL" id="AKO92288.1"/>
    </source>
</evidence>
<sequence>MEITKKLSELVYSSYPLKDKRALEMAKLGVIDYLASSFAARDDEGVQKLLKLIEEEGGYQNVPIIGQNKKANFLQSALINGFLGHALDYDDVHSDVRGHPSTVILPALLSLSSCENVSGERFLSAYVIGVEVMARLGQAIGSDHYIKGWHNTATLGTIAASIACGYLKNVSVETFQKVIGFAATQTGGMRAQFGTETKPLHAGFAARNALQALKLAEINFGGTKSALDGDSGFFALYGEDPAPSALLFSRWGEEWKIYSPGLWFKIYPFCSAAHHAADAAVRLSYKNEFRIEDVTNVKISFPKGGDAALVEQNPQTGEQGRFSVEYVVALALHKKALGLENFKNKCIDSSIKTFLPRIERVYREDVEPSPTAVPKGRFTIVEVEANGATFTERVDLPKGAPGNGLTFEELQEKMSSALQDEEKTVKIVDEIQQLERSQTMGKLLDVL</sequence>
<dbReference type="Pfam" id="PF03972">
    <property type="entry name" value="MmgE_PrpD_N"/>
    <property type="match status" value="1"/>
</dbReference>
<dbReference type="GO" id="GO:0016829">
    <property type="term" value="F:lyase activity"/>
    <property type="evidence" value="ECO:0007669"/>
    <property type="project" value="InterPro"/>
</dbReference>
<accession>A0A0H4KVH0</accession>
<dbReference type="PANTHER" id="PTHR16943:SF8">
    <property type="entry name" value="2-METHYLCITRATE DEHYDRATASE"/>
    <property type="match status" value="1"/>
</dbReference>
<dbReference type="PANTHER" id="PTHR16943">
    <property type="entry name" value="2-METHYLCITRATE DEHYDRATASE-RELATED"/>
    <property type="match status" value="1"/>
</dbReference>
<dbReference type="InterPro" id="IPR045337">
    <property type="entry name" value="MmgE_PrpD_C"/>
</dbReference>
<dbReference type="InterPro" id="IPR042183">
    <property type="entry name" value="MmgE/PrpD_sf_1"/>
</dbReference>
<dbReference type="Gene3D" id="3.30.1330.120">
    <property type="entry name" value="2-methylcitrate dehydratase PrpD"/>
    <property type="match status" value="1"/>
</dbReference>
<keyword evidence="3" id="KW-1185">Reference proteome</keyword>
<dbReference type="AlphaFoldDB" id="A0A0H4KVH0"/>
<dbReference type="Proteomes" id="UP000036202">
    <property type="component" value="Chromosome"/>
</dbReference>
<dbReference type="PATRIC" id="fig|135735.6.peg.1948"/>
<dbReference type="InterPro" id="IPR005656">
    <property type="entry name" value="MmgE_PrpD"/>
</dbReference>
<comment type="similarity">
    <text evidence="1">Belongs to the PrpD family.</text>
</comment>
<organism evidence="2 3">
    <name type="scientific">Priestia filamentosa</name>
    <dbReference type="NCBI Taxonomy" id="1402861"/>
    <lineage>
        <taxon>Bacteria</taxon>
        <taxon>Bacillati</taxon>
        <taxon>Bacillota</taxon>
        <taxon>Bacilli</taxon>
        <taxon>Bacillales</taxon>
        <taxon>Bacillaceae</taxon>
        <taxon>Priestia</taxon>
    </lineage>
</organism>
<protein>
    <submittedName>
        <fullName evidence="2">Uncharacterized protein</fullName>
    </submittedName>
</protein>
<dbReference type="GeneID" id="93701025"/>
<dbReference type="RefSeq" id="WP_046217089.1">
    <property type="nucleotide sequence ID" value="NZ_CP011974.1"/>
</dbReference>
<dbReference type="Gene3D" id="1.10.4100.10">
    <property type="entry name" value="2-methylcitrate dehydratase PrpD"/>
    <property type="match status" value="1"/>
</dbReference>
<evidence type="ECO:0000256" key="1">
    <source>
        <dbReference type="ARBA" id="ARBA00006174"/>
    </source>
</evidence>
<reference evidence="3" key="2">
    <citation type="submission" date="2015-06" db="EMBL/GenBank/DDBJ databases">
        <title>Genome Sequence of Bacillus endophyticus and Analysis of its Companion Mechanism in the Ketogulonigenium vulgare-Bacillus strain Consortium.</title>
        <authorList>
            <person name="Jia N."/>
            <person name="Du J."/>
            <person name="Ding M.-Z."/>
            <person name="Gao F."/>
            <person name="Yuan Y.-J."/>
        </authorList>
    </citation>
    <scope>NUCLEOTIDE SEQUENCE [LARGE SCALE GENOMIC DNA]</scope>
    <source>
        <strain evidence="3">Hbe603</strain>
    </source>
</reference>
<dbReference type="InterPro" id="IPR045336">
    <property type="entry name" value="MmgE_PrpD_N"/>
</dbReference>
<dbReference type="KEGG" id="beo:BEH_09400"/>
<dbReference type="SUPFAM" id="SSF103378">
    <property type="entry name" value="2-methylcitrate dehydratase PrpD"/>
    <property type="match status" value="1"/>
</dbReference>
<reference evidence="2 3" key="1">
    <citation type="journal article" date="2015" name="PLoS ONE">
        <title>Genome Sequence of Bacillus endophyticus and Analysis of Its Companion Mechanism in the Ketogulonigenium vulgare-Bacillus Strain Consortium.</title>
        <authorList>
            <person name="Jia N."/>
            <person name="Du J."/>
            <person name="Ding M.Z."/>
            <person name="Gao F."/>
            <person name="Yuan Y.J."/>
        </authorList>
    </citation>
    <scope>NUCLEOTIDE SEQUENCE [LARGE SCALE GENOMIC DNA]</scope>
    <source>
        <strain evidence="2 3">Hbe603</strain>
    </source>
</reference>
<accession>A0A231SBX1</accession>
<dbReference type="OrthoDB" id="9795089at2"/>
<name>A0A0H4KVH0_9BACI</name>